<accession>A0A183IE87</accession>
<reference evidence="7" key="1">
    <citation type="submission" date="2016-06" db="UniProtKB">
        <authorList>
            <consortium name="WormBaseParasite"/>
        </authorList>
    </citation>
    <scope>IDENTIFICATION</scope>
</reference>
<name>A0A183IE87_9BILA</name>
<feature type="region of interest" description="Disordered" evidence="4">
    <location>
        <begin position="1"/>
        <end position="20"/>
    </location>
</feature>
<sequence length="381" mass="43928">MDSVRFDRGGGVLNDPDPLEGRNDEIVASDEVTVADKCEVSSAMKERALALCAKMLGGMWKTVSSTDAKVLQIRTGMSNLLFWCCLPEDIRRNDEPSEVLLRFYIDSTQDVLPYDNYQIIQNVIFVLLSERRLGPKLLGIFPEGRCEEYLRARPVTHKEVRRPDISRLIARKLAGIHQLWMPISKESSCILDYFSHWTTKLGALFRYMPNLCVESSTGVIELGEAVLQKEIKVIRNFLWRINHDMVFCHNDLQEGNIMLPEHLSDVTFIDFEYAGYNFRAFDIANHFCEWSIAYGGEKWPYFVISSDDLPTTEQQREFCTSYFEALGVSISEQMIDAMCQEISCFVPVSHFFWAVWSLLHCETSKIEFGYKVDFSNYLFLL</sequence>
<gene>
    <name evidence="5" type="ORF">SBAD_LOCUS1931</name>
</gene>
<dbReference type="InterPro" id="IPR011009">
    <property type="entry name" value="Kinase-like_dom_sf"/>
</dbReference>
<keyword evidence="2" id="KW-1208">Phospholipid metabolism</keyword>
<dbReference type="PANTHER" id="PTHR22603">
    <property type="entry name" value="CHOLINE/ETHANOALAMINE KINASE"/>
    <property type="match status" value="1"/>
</dbReference>
<dbReference type="GO" id="GO:0005737">
    <property type="term" value="C:cytoplasm"/>
    <property type="evidence" value="ECO:0007669"/>
    <property type="project" value="TreeGrafter"/>
</dbReference>
<dbReference type="Proteomes" id="UP000270296">
    <property type="component" value="Unassembled WGS sequence"/>
</dbReference>
<keyword evidence="1" id="KW-0443">Lipid metabolism</keyword>
<dbReference type="Pfam" id="PF01633">
    <property type="entry name" value="Choline_kinase"/>
    <property type="match status" value="1"/>
</dbReference>
<evidence type="ECO:0000256" key="1">
    <source>
        <dbReference type="ARBA" id="ARBA00023209"/>
    </source>
</evidence>
<evidence type="ECO:0000256" key="4">
    <source>
        <dbReference type="SAM" id="MobiDB-lite"/>
    </source>
</evidence>
<evidence type="ECO:0000313" key="6">
    <source>
        <dbReference type="Proteomes" id="UP000270296"/>
    </source>
</evidence>
<dbReference type="OrthoDB" id="3649325at2759"/>
<keyword evidence="1" id="KW-0594">Phospholipid biosynthesis</keyword>
<dbReference type="SUPFAM" id="SSF56112">
    <property type="entry name" value="Protein kinase-like (PK-like)"/>
    <property type="match status" value="1"/>
</dbReference>
<dbReference type="PANTHER" id="PTHR22603:SF93">
    <property type="entry name" value="RE24176P"/>
    <property type="match status" value="1"/>
</dbReference>
<proteinExistence type="inferred from homology"/>
<dbReference type="WBParaSite" id="SBAD_0000202101-mRNA-1">
    <property type="protein sequence ID" value="SBAD_0000202101-mRNA-1"/>
    <property type="gene ID" value="SBAD_0000202101"/>
</dbReference>
<keyword evidence="1" id="KW-0444">Lipid biosynthesis</keyword>
<reference evidence="5 6" key="2">
    <citation type="submission" date="2018-11" db="EMBL/GenBank/DDBJ databases">
        <authorList>
            <consortium name="Pathogen Informatics"/>
        </authorList>
    </citation>
    <scope>NUCLEOTIDE SEQUENCE [LARGE SCALE GENOMIC DNA]</scope>
</reference>
<evidence type="ECO:0000313" key="7">
    <source>
        <dbReference type="WBParaSite" id="SBAD_0000202101-mRNA-1"/>
    </source>
</evidence>
<dbReference type="GO" id="GO:0006646">
    <property type="term" value="P:phosphatidylethanolamine biosynthetic process"/>
    <property type="evidence" value="ECO:0007669"/>
    <property type="project" value="TreeGrafter"/>
</dbReference>
<organism evidence="7">
    <name type="scientific">Soboliphyme baturini</name>
    <dbReference type="NCBI Taxonomy" id="241478"/>
    <lineage>
        <taxon>Eukaryota</taxon>
        <taxon>Metazoa</taxon>
        <taxon>Ecdysozoa</taxon>
        <taxon>Nematoda</taxon>
        <taxon>Enoplea</taxon>
        <taxon>Dorylaimia</taxon>
        <taxon>Dioctophymatida</taxon>
        <taxon>Dioctophymatoidea</taxon>
        <taxon>Soboliphymatidae</taxon>
        <taxon>Soboliphyme</taxon>
    </lineage>
</organism>
<protein>
    <submittedName>
        <fullName evidence="7">Choline/ethanolamine kinase</fullName>
    </submittedName>
</protein>
<keyword evidence="6" id="KW-1185">Reference proteome</keyword>
<evidence type="ECO:0000313" key="5">
    <source>
        <dbReference type="EMBL" id="VDO95942.1"/>
    </source>
</evidence>
<dbReference type="Gene3D" id="3.30.200.20">
    <property type="entry name" value="Phosphorylase Kinase, domain 1"/>
    <property type="match status" value="1"/>
</dbReference>
<dbReference type="AlphaFoldDB" id="A0A183IE87"/>
<dbReference type="GO" id="GO:0004305">
    <property type="term" value="F:ethanolamine kinase activity"/>
    <property type="evidence" value="ECO:0007669"/>
    <property type="project" value="TreeGrafter"/>
</dbReference>
<dbReference type="GO" id="GO:0004103">
    <property type="term" value="F:choline kinase activity"/>
    <property type="evidence" value="ECO:0007669"/>
    <property type="project" value="TreeGrafter"/>
</dbReference>
<comment type="similarity">
    <text evidence="3">Belongs to the choline/ethanolamine kinase family.</text>
</comment>
<dbReference type="Gene3D" id="3.90.1200.10">
    <property type="match status" value="1"/>
</dbReference>
<evidence type="ECO:0000256" key="2">
    <source>
        <dbReference type="ARBA" id="ARBA00023264"/>
    </source>
</evidence>
<evidence type="ECO:0000256" key="3">
    <source>
        <dbReference type="ARBA" id="ARBA00038211"/>
    </source>
</evidence>
<dbReference type="EMBL" id="UZAM01007011">
    <property type="protein sequence ID" value="VDO95942.1"/>
    <property type="molecule type" value="Genomic_DNA"/>
</dbReference>